<protein>
    <submittedName>
        <fullName evidence="2">Uncharacterized protein</fullName>
    </submittedName>
</protein>
<keyword evidence="3" id="KW-1185">Reference proteome</keyword>
<gene>
    <name evidence="2" type="ORF">CINCED_3A018651</name>
</gene>
<sequence length="365" mass="43162">MKMNKDDESLNSSEFQNEKAKKDRAIKESRKRKLENFGKTCQYAIAIFTDEKEIKWLKEFLNYIIYTTNVDNQLFSQGLKMYRIVDTFINNEDILHVESEENKDSLRSIAIRLLIGHFKNILCIYSEFISSIQKLHSLKDTGYNNISQYVSSIFQVFIQITTFTEMFLPYSDVLKKDIVSQFMVKFAQYHLTFRSYFENFFNELDGGDTSRIKVFELIKNNLRAFESREDLYFLEYLLIEMNDFSVETITDDCSKIESIEADCRPLYEMSFNFLNLTVHTFSSTDAETNPMRFFDKLNQIKFHRLSSIYFVEVLINMKDSKGCDLIPKDNRNLLKAVLPIKNEPQTKFENEFSNFVRVGIKKLLR</sequence>
<evidence type="ECO:0000313" key="2">
    <source>
        <dbReference type="EMBL" id="VVC31431.1"/>
    </source>
</evidence>
<evidence type="ECO:0000256" key="1">
    <source>
        <dbReference type="SAM" id="MobiDB-lite"/>
    </source>
</evidence>
<dbReference type="AlphaFoldDB" id="A0A5E4MNL5"/>
<organism evidence="2 3">
    <name type="scientific">Cinara cedri</name>
    <dbReference type="NCBI Taxonomy" id="506608"/>
    <lineage>
        <taxon>Eukaryota</taxon>
        <taxon>Metazoa</taxon>
        <taxon>Ecdysozoa</taxon>
        <taxon>Arthropoda</taxon>
        <taxon>Hexapoda</taxon>
        <taxon>Insecta</taxon>
        <taxon>Pterygota</taxon>
        <taxon>Neoptera</taxon>
        <taxon>Paraneoptera</taxon>
        <taxon>Hemiptera</taxon>
        <taxon>Sternorrhyncha</taxon>
        <taxon>Aphidomorpha</taxon>
        <taxon>Aphidoidea</taxon>
        <taxon>Aphididae</taxon>
        <taxon>Lachninae</taxon>
        <taxon>Cinara</taxon>
    </lineage>
</organism>
<evidence type="ECO:0000313" key="3">
    <source>
        <dbReference type="Proteomes" id="UP000325440"/>
    </source>
</evidence>
<name>A0A5E4MNL5_9HEMI</name>
<feature type="region of interest" description="Disordered" evidence="1">
    <location>
        <begin position="1"/>
        <end position="24"/>
    </location>
</feature>
<reference evidence="2 3" key="1">
    <citation type="submission" date="2019-08" db="EMBL/GenBank/DDBJ databases">
        <authorList>
            <person name="Alioto T."/>
            <person name="Alioto T."/>
            <person name="Gomez Garrido J."/>
        </authorList>
    </citation>
    <scope>NUCLEOTIDE SEQUENCE [LARGE SCALE GENOMIC DNA]</scope>
</reference>
<dbReference type="Proteomes" id="UP000325440">
    <property type="component" value="Unassembled WGS sequence"/>
</dbReference>
<accession>A0A5E4MNL5</accession>
<dbReference type="EMBL" id="CABPRJ010000949">
    <property type="protein sequence ID" value="VVC31431.1"/>
    <property type="molecule type" value="Genomic_DNA"/>
</dbReference>
<proteinExistence type="predicted"/>